<comment type="catalytic activity">
    <reaction evidence="7">
        <text>a monosaccharide 1-phosphate + UTP + H(+) = a UDP-monosaccharide + diphosphate</text>
        <dbReference type="Rhea" id="RHEA:13205"/>
        <dbReference type="ChEBI" id="CHEBI:15378"/>
        <dbReference type="ChEBI" id="CHEBI:33019"/>
        <dbReference type="ChEBI" id="CHEBI:46398"/>
        <dbReference type="ChEBI" id="CHEBI:140358"/>
        <dbReference type="ChEBI" id="CHEBI:140359"/>
        <dbReference type="EC" id="2.7.7.64"/>
    </reaction>
</comment>
<evidence type="ECO:0000256" key="5">
    <source>
        <dbReference type="ARBA" id="ARBA00038047"/>
    </source>
</evidence>
<dbReference type="InterPro" id="IPR002618">
    <property type="entry name" value="UDPGP_fam"/>
</dbReference>
<evidence type="ECO:0000256" key="1">
    <source>
        <dbReference type="ARBA" id="ARBA00001936"/>
    </source>
</evidence>
<gene>
    <name evidence="8" type="ORF">DUNSADRAFT_4567</name>
</gene>
<dbReference type="Gene3D" id="3.90.550.10">
    <property type="entry name" value="Spore Coat Polysaccharide Biosynthesis Protein SpsA, Chain A"/>
    <property type="match status" value="1"/>
</dbReference>
<evidence type="ECO:0000313" key="8">
    <source>
        <dbReference type="EMBL" id="KAF5837304.1"/>
    </source>
</evidence>
<dbReference type="Proteomes" id="UP000815325">
    <property type="component" value="Unassembled WGS sequence"/>
</dbReference>
<name>A0ABQ7GRU2_DUNSA</name>
<keyword evidence="9" id="KW-1185">Reference proteome</keyword>
<dbReference type="InterPro" id="IPR039741">
    <property type="entry name" value="UDP-sugar_pyrophosphorylase"/>
</dbReference>
<evidence type="ECO:0000313" key="9">
    <source>
        <dbReference type="Proteomes" id="UP000815325"/>
    </source>
</evidence>
<comment type="caution">
    <text evidence="8">The sequence shown here is derived from an EMBL/GenBank/DDBJ whole genome shotgun (WGS) entry which is preliminary data.</text>
</comment>
<dbReference type="PANTHER" id="PTHR11952:SF9">
    <property type="entry name" value="UDP-SUGAR PYROPHOSPHORYLASE"/>
    <property type="match status" value="1"/>
</dbReference>
<dbReference type="EC" id="2.7.7.64" evidence="6"/>
<evidence type="ECO:0000256" key="2">
    <source>
        <dbReference type="ARBA" id="ARBA00001946"/>
    </source>
</evidence>
<sequence length="479" mass="52318">MRAVLCIGGAAVASAAGIVTYRAYKNRHEESPGNHGALLAEVLKGNEKLFSAKEQHFIAQLIELGQRSLFESWPAPGTQDADKRRLVAQLQQLDSHYPKGIAAYINNARQLLKDARQGKNAFEGFTPSIPHGERLDFGSPEFLSLEQGGLQEAGQSAFVLVAGGLGERLGYSGIKVALPCESATGTSFLGLYAAHILALQARSAASKPLPFAIMTSDDTHERTHQLLEENSYYGLDKSQVTLIKQEKVACLVDNEATLGLDPKDPFAVQTKPHGHGDVHALLHTSGLAKKWQKEGFKWVCFFQDTNALVFRGLVAALGVSGRHDYDMNSLAVPRKAQEAIGAISTLRHEDGRSLTINVEYNQLDPLLRSTIMKDGDVNDETGWSPFPGNINQLVLKLSSYTHQLERTGGIISEFVNPKYKDSTKTAFKSSTRLECMMQDYPKALPPDSKVGFTTINQVSGIVLYAQQVTACFEGVFKRG</sequence>
<comment type="cofactor">
    <cofactor evidence="2">
        <name>Mg(2+)</name>
        <dbReference type="ChEBI" id="CHEBI:18420"/>
    </cofactor>
</comment>
<accession>A0ABQ7GRU2</accession>
<protein>
    <recommendedName>
        <fullName evidence="6">UTP-monosaccharide-1-phosphate uridylyltransferase</fullName>
        <ecNumber evidence="6">2.7.7.64</ecNumber>
    </recommendedName>
</protein>
<dbReference type="PANTHER" id="PTHR11952">
    <property type="entry name" value="UDP- GLUCOSE PYROPHOSPHORYLASE"/>
    <property type="match status" value="1"/>
</dbReference>
<organism evidence="8 9">
    <name type="scientific">Dunaliella salina</name>
    <name type="common">Green alga</name>
    <name type="synonym">Protococcus salinus</name>
    <dbReference type="NCBI Taxonomy" id="3046"/>
    <lineage>
        <taxon>Eukaryota</taxon>
        <taxon>Viridiplantae</taxon>
        <taxon>Chlorophyta</taxon>
        <taxon>core chlorophytes</taxon>
        <taxon>Chlorophyceae</taxon>
        <taxon>CS clade</taxon>
        <taxon>Chlamydomonadales</taxon>
        <taxon>Dunaliellaceae</taxon>
        <taxon>Dunaliella</taxon>
    </lineage>
</organism>
<dbReference type="CDD" id="cd06424">
    <property type="entry name" value="UGGPase"/>
    <property type="match status" value="1"/>
</dbReference>
<keyword evidence="3 8" id="KW-0808">Transferase</keyword>
<dbReference type="EMBL" id="MU069621">
    <property type="protein sequence ID" value="KAF5837304.1"/>
    <property type="molecule type" value="Genomic_DNA"/>
</dbReference>
<proteinExistence type="inferred from homology"/>
<dbReference type="Pfam" id="PF01704">
    <property type="entry name" value="UDPGP"/>
    <property type="match status" value="1"/>
</dbReference>
<dbReference type="SUPFAM" id="SSF53448">
    <property type="entry name" value="Nucleotide-diphospho-sugar transferases"/>
    <property type="match status" value="1"/>
</dbReference>
<reference evidence="8" key="1">
    <citation type="submission" date="2017-08" db="EMBL/GenBank/DDBJ databases">
        <authorList>
            <person name="Polle J.E."/>
            <person name="Barry K."/>
            <person name="Cushman J."/>
            <person name="Schmutz J."/>
            <person name="Tran D."/>
            <person name="Hathwaick L.T."/>
            <person name="Yim W.C."/>
            <person name="Jenkins J."/>
            <person name="Mckie-Krisberg Z.M."/>
            <person name="Prochnik S."/>
            <person name="Lindquist E."/>
            <person name="Dockter R.B."/>
            <person name="Adam C."/>
            <person name="Molina H."/>
            <person name="Bunkerborg J."/>
            <person name="Jin E."/>
            <person name="Buchheim M."/>
            <person name="Magnuson J."/>
        </authorList>
    </citation>
    <scope>NUCLEOTIDE SEQUENCE</scope>
    <source>
        <strain evidence="8">CCAP 19/18</strain>
    </source>
</reference>
<keyword evidence="4" id="KW-0548">Nucleotidyltransferase</keyword>
<evidence type="ECO:0000256" key="4">
    <source>
        <dbReference type="ARBA" id="ARBA00022695"/>
    </source>
</evidence>
<comment type="similarity">
    <text evidence="5">Belongs to the USP family.</text>
</comment>
<evidence type="ECO:0000256" key="7">
    <source>
        <dbReference type="ARBA" id="ARBA00048259"/>
    </source>
</evidence>
<evidence type="ECO:0000256" key="6">
    <source>
        <dbReference type="ARBA" id="ARBA00039080"/>
    </source>
</evidence>
<evidence type="ECO:0000256" key="3">
    <source>
        <dbReference type="ARBA" id="ARBA00022679"/>
    </source>
</evidence>
<dbReference type="InterPro" id="IPR029044">
    <property type="entry name" value="Nucleotide-diphossugar_trans"/>
</dbReference>
<dbReference type="GO" id="GO:0016740">
    <property type="term" value="F:transferase activity"/>
    <property type="evidence" value="ECO:0007669"/>
    <property type="project" value="UniProtKB-KW"/>
</dbReference>
<comment type="cofactor">
    <cofactor evidence="1">
        <name>Mn(2+)</name>
        <dbReference type="ChEBI" id="CHEBI:29035"/>
    </cofactor>
</comment>